<dbReference type="GO" id="GO:0005576">
    <property type="term" value="C:extracellular region"/>
    <property type="evidence" value="ECO:0007669"/>
    <property type="project" value="UniProtKB-SubCell"/>
</dbReference>
<dbReference type="PANTHER" id="PTHR24020:SF20">
    <property type="entry name" value="PH DOMAIN-CONTAINING PROTEIN"/>
    <property type="match status" value="1"/>
</dbReference>
<dbReference type="FunFam" id="3.40.50.410:FF:000004">
    <property type="entry name" value="collagen alpha-6(VI) chain"/>
    <property type="match status" value="1"/>
</dbReference>
<keyword evidence="2" id="KW-0964">Secreted</keyword>
<evidence type="ECO:0000256" key="4">
    <source>
        <dbReference type="ARBA" id="ARBA00022737"/>
    </source>
</evidence>
<evidence type="ECO:0000256" key="2">
    <source>
        <dbReference type="ARBA" id="ARBA00022525"/>
    </source>
</evidence>
<dbReference type="SMR" id="A0A6B7KKA8"/>
<evidence type="ECO:0000256" key="3">
    <source>
        <dbReference type="ARBA" id="ARBA00022729"/>
    </source>
</evidence>
<keyword evidence="3 6" id="KW-0732">Signal</keyword>
<dbReference type="PROSITE" id="PS50234">
    <property type="entry name" value="VWFA"/>
    <property type="match status" value="1"/>
</dbReference>
<name>A0A6B7KKA8_CORAP</name>
<dbReference type="Pfam" id="PF00092">
    <property type="entry name" value="VWA"/>
    <property type="match status" value="1"/>
</dbReference>
<dbReference type="InterPro" id="IPR036465">
    <property type="entry name" value="vWFA_dom_sf"/>
</dbReference>
<evidence type="ECO:0000256" key="6">
    <source>
        <dbReference type="SAM" id="SignalP"/>
    </source>
</evidence>
<feature type="domain" description="VWFA" evidence="7">
    <location>
        <begin position="156"/>
        <end position="334"/>
    </location>
</feature>
<protein>
    <submittedName>
        <fullName evidence="8">Mucus protein</fullName>
    </submittedName>
</protein>
<reference evidence="8" key="1">
    <citation type="submission" date="2019-01" db="EMBL/GenBank/DDBJ databases">
        <authorList>
            <person name="Pitt S.J."/>
            <person name="Gunn A."/>
            <person name="Symonds R.C."/>
        </authorList>
    </citation>
    <scope>NUCLEOTIDE SEQUENCE</scope>
</reference>
<accession>A0A6B7KKA8</accession>
<evidence type="ECO:0000259" key="7">
    <source>
        <dbReference type="PROSITE" id="PS50234"/>
    </source>
</evidence>
<dbReference type="PRINTS" id="PR00453">
    <property type="entry name" value="VWFADOMAIN"/>
</dbReference>
<dbReference type="CDD" id="cd01450">
    <property type="entry name" value="vWFA_subfamily_ECM"/>
    <property type="match status" value="1"/>
</dbReference>
<organism evidence="8">
    <name type="scientific">Cornu aspersum</name>
    <name type="common">Brown garden snail</name>
    <name type="synonym">Helix aspersa</name>
    <dbReference type="NCBI Taxonomy" id="6535"/>
    <lineage>
        <taxon>Eukaryota</taxon>
        <taxon>Metazoa</taxon>
        <taxon>Spiralia</taxon>
        <taxon>Lophotrochozoa</taxon>
        <taxon>Mollusca</taxon>
        <taxon>Gastropoda</taxon>
        <taxon>Heterobranchia</taxon>
        <taxon>Euthyneura</taxon>
        <taxon>Panpulmonata</taxon>
        <taxon>Eupulmonata</taxon>
        <taxon>Stylommatophora</taxon>
        <taxon>Helicina</taxon>
        <taxon>Helicoidea</taxon>
        <taxon>Helicidae</taxon>
        <taxon>Cornu</taxon>
        <taxon>Cornu</taxon>
    </lineage>
</organism>
<keyword evidence="4" id="KW-0677">Repeat</keyword>
<keyword evidence="5" id="KW-0325">Glycoprotein</keyword>
<dbReference type="SMART" id="SM00327">
    <property type="entry name" value="VWA"/>
    <property type="match status" value="1"/>
</dbReference>
<evidence type="ECO:0000256" key="1">
    <source>
        <dbReference type="ARBA" id="ARBA00004613"/>
    </source>
</evidence>
<dbReference type="InterPro" id="IPR002035">
    <property type="entry name" value="VWF_A"/>
</dbReference>
<dbReference type="SUPFAM" id="SSF53300">
    <property type="entry name" value="vWA-like"/>
    <property type="match status" value="1"/>
</dbReference>
<dbReference type="EMBL" id="MK393386">
    <property type="protein sequence ID" value="QEG59313.1"/>
    <property type="molecule type" value="mRNA"/>
</dbReference>
<comment type="subcellular location">
    <subcellularLocation>
        <location evidence="1">Secreted</location>
    </subcellularLocation>
</comment>
<feature type="chain" id="PRO_5033879289" evidence="6">
    <location>
        <begin position="23"/>
        <end position="340"/>
    </location>
</feature>
<dbReference type="InterPro" id="IPR050525">
    <property type="entry name" value="ECM_Assembly_Org"/>
</dbReference>
<sequence length="340" mass="36373">MNRRFICGVLLVVVSVTTISQGERFVFSATPITISPGVTPELTVRCGLEDDGNSGVSRVNSIIIRTVDGSVQKEVARIAYSQAAKGGFSTERASVTGDLSNKAGYLQITWPSPIHGLAGQYNCDIAALATVGDIVTFKSSMRVISTGFRQCYELVDIVFLVDESSSIGAVNFKLLQTFLANVTQHFKVGSNGARFAGVQFATQVKKLFDLNKYSSSKDISSALLGTPYGQGSTYTHLGLNYIADNKLFSAASGGRSNAPDVVIVFTDGESTMPEQTKQAADRLKQQGATVVSVGVGGQFKTSELFDIASSKDAVFVVSDFNLLYYIENNLTARVCPSTRS</sequence>
<evidence type="ECO:0000256" key="5">
    <source>
        <dbReference type="ARBA" id="ARBA00023180"/>
    </source>
</evidence>
<dbReference type="Gene3D" id="3.40.50.410">
    <property type="entry name" value="von Willebrand factor, type A domain"/>
    <property type="match status" value="1"/>
</dbReference>
<dbReference type="PANTHER" id="PTHR24020">
    <property type="entry name" value="COLLAGEN ALPHA"/>
    <property type="match status" value="1"/>
</dbReference>
<dbReference type="AlphaFoldDB" id="A0A6B7KKA8"/>
<evidence type="ECO:0000313" key="8">
    <source>
        <dbReference type="EMBL" id="QEG59313.1"/>
    </source>
</evidence>
<dbReference type="EMBL" id="MK393385">
    <property type="protein sequence ID" value="QEG59312.1"/>
    <property type="molecule type" value="mRNA"/>
</dbReference>
<proteinExistence type="evidence at transcript level"/>
<feature type="signal peptide" evidence="6">
    <location>
        <begin position="1"/>
        <end position="22"/>
    </location>
</feature>